<evidence type="ECO:0000256" key="3">
    <source>
        <dbReference type="ARBA" id="ARBA00023125"/>
    </source>
</evidence>
<organism evidence="8 9">
    <name type="scientific">Canavalia gladiata</name>
    <name type="common">Sword bean</name>
    <name type="synonym">Dolichos gladiatus</name>
    <dbReference type="NCBI Taxonomy" id="3824"/>
    <lineage>
        <taxon>Eukaryota</taxon>
        <taxon>Viridiplantae</taxon>
        <taxon>Streptophyta</taxon>
        <taxon>Embryophyta</taxon>
        <taxon>Tracheophyta</taxon>
        <taxon>Spermatophyta</taxon>
        <taxon>Magnoliopsida</taxon>
        <taxon>eudicotyledons</taxon>
        <taxon>Gunneridae</taxon>
        <taxon>Pentapetalae</taxon>
        <taxon>rosids</taxon>
        <taxon>fabids</taxon>
        <taxon>Fabales</taxon>
        <taxon>Fabaceae</taxon>
        <taxon>Papilionoideae</taxon>
        <taxon>50 kb inversion clade</taxon>
        <taxon>NPAAA clade</taxon>
        <taxon>indigoferoid/millettioid clade</taxon>
        <taxon>Phaseoleae</taxon>
        <taxon>Canavalia</taxon>
    </lineage>
</organism>
<dbReference type="AlphaFoldDB" id="A0AAN9MCX7"/>
<comment type="caution">
    <text evidence="8">The sequence shown here is derived from an EMBL/GenBank/DDBJ whole genome shotgun (WGS) entry which is preliminary data.</text>
</comment>
<evidence type="ECO:0000256" key="1">
    <source>
        <dbReference type="ARBA" id="ARBA00004123"/>
    </source>
</evidence>
<dbReference type="InterPro" id="IPR001739">
    <property type="entry name" value="Methyl_CpG_DNA-bd"/>
</dbReference>
<keyword evidence="9" id="KW-1185">Reference proteome</keyword>
<evidence type="ECO:0000256" key="5">
    <source>
        <dbReference type="ARBA" id="ARBA00023242"/>
    </source>
</evidence>
<dbReference type="GO" id="GO:0005634">
    <property type="term" value="C:nucleus"/>
    <property type="evidence" value="ECO:0007669"/>
    <property type="project" value="UniProtKB-SubCell"/>
</dbReference>
<evidence type="ECO:0000313" key="9">
    <source>
        <dbReference type="Proteomes" id="UP001367508"/>
    </source>
</evidence>
<proteinExistence type="predicted"/>
<dbReference type="PROSITE" id="PS50982">
    <property type="entry name" value="MBD"/>
    <property type="match status" value="1"/>
</dbReference>
<evidence type="ECO:0000256" key="2">
    <source>
        <dbReference type="ARBA" id="ARBA00023015"/>
    </source>
</evidence>
<dbReference type="EMBL" id="JAYMYQ010000002">
    <property type="protein sequence ID" value="KAK7351776.1"/>
    <property type="molecule type" value="Genomic_DNA"/>
</dbReference>
<dbReference type="Gene3D" id="3.30.890.10">
    <property type="entry name" value="Methyl-cpg-binding Protein 2, Chain A"/>
    <property type="match status" value="1"/>
</dbReference>
<comment type="subcellular location">
    <subcellularLocation>
        <location evidence="1">Nucleus</location>
    </subcellularLocation>
</comment>
<keyword evidence="3" id="KW-0238">DNA-binding</keyword>
<reference evidence="8 9" key="1">
    <citation type="submission" date="2024-01" db="EMBL/GenBank/DDBJ databases">
        <title>The genomes of 5 underutilized Papilionoideae crops provide insights into root nodulation and disease resistanc.</title>
        <authorList>
            <person name="Jiang F."/>
        </authorList>
    </citation>
    <scope>NUCLEOTIDE SEQUENCE [LARGE SCALE GENOMIC DNA]</scope>
    <source>
        <strain evidence="8">LVBAO_FW01</strain>
        <tissue evidence="8">Leaves</tissue>
    </source>
</reference>
<feature type="region of interest" description="Disordered" evidence="6">
    <location>
        <begin position="1"/>
        <end position="47"/>
    </location>
</feature>
<feature type="compositionally biased region" description="Basic and acidic residues" evidence="6">
    <location>
        <begin position="16"/>
        <end position="32"/>
    </location>
</feature>
<dbReference type="InterPro" id="IPR016177">
    <property type="entry name" value="DNA-bd_dom_sf"/>
</dbReference>
<dbReference type="GO" id="GO:0003677">
    <property type="term" value="F:DNA binding"/>
    <property type="evidence" value="ECO:0007669"/>
    <property type="project" value="UniProtKB-KW"/>
</dbReference>
<dbReference type="Proteomes" id="UP001367508">
    <property type="component" value="Unassembled WGS sequence"/>
</dbReference>
<accession>A0AAN9MCX7</accession>
<keyword evidence="5" id="KW-0539">Nucleus</keyword>
<feature type="domain" description="MBD" evidence="7">
    <location>
        <begin position="69"/>
        <end position="127"/>
    </location>
</feature>
<dbReference type="SUPFAM" id="SSF54171">
    <property type="entry name" value="DNA-binding domain"/>
    <property type="match status" value="1"/>
</dbReference>
<keyword evidence="2" id="KW-0805">Transcription regulation</keyword>
<gene>
    <name evidence="8" type="ORF">VNO77_11469</name>
</gene>
<protein>
    <recommendedName>
        <fullName evidence="7">MBD domain-containing protein</fullName>
    </recommendedName>
</protein>
<sequence>MENKVGEQSNRKGKRKREDFSDATNKVDEQSNHTKRNRFSDATHNTVSKIKRNRYHRCTGNERVVCTIHDHSSPGYGWLLPGWVAEERHMVSGRIYRYYYDPEGYQYRSRNVVMAILENAGMVVIDN</sequence>
<evidence type="ECO:0000313" key="8">
    <source>
        <dbReference type="EMBL" id="KAK7351776.1"/>
    </source>
</evidence>
<evidence type="ECO:0000256" key="4">
    <source>
        <dbReference type="ARBA" id="ARBA00023163"/>
    </source>
</evidence>
<keyword evidence="4" id="KW-0804">Transcription</keyword>
<evidence type="ECO:0000259" key="7">
    <source>
        <dbReference type="PROSITE" id="PS50982"/>
    </source>
</evidence>
<evidence type="ECO:0000256" key="6">
    <source>
        <dbReference type="SAM" id="MobiDB-lite"/>
    </source>
</evidence>
<name>A0AAN9MCX7_CANGL</name>